<keyword evidence="2" id="KW-1185">Reference proteome</keyword>
<evidence type="ECO:0000313" key="2">
    <source>
        <dbReference type="Proteomes" id="UP000789570"/>
    </source>
</evidence>
<organism evidence="1 2">
    <name type="scientific">Funneliformis caledonium</name>
    <dbReference type="NCBI Taxonomy" id="1117310"/>
    <lineage>
        <taxon>Eukaryota</taxon>
        <taxon>Fungi</taxon>
        <taxon>Fungi incertae sedis</taxon>
        <taxon>Mucoromycota</taxon>
        <taxon>Glomeromycotina</taxon>
        <taxon>Glomeromycetes</taxon>
        <taxon>Glomerales</taxon>
        <taxon>Glomeraceae</taxon>
        <taxon>Funneliformis</taxon>
    </lineage>
</organism>
<evidence type="ECO:0000313" key="1">
    <source>
        <dbReference type="EMBL" id="CAG8694909.1"/>
    </source>
</evidence>
<name>A0A9N9HJQ0_9GLOM</name>
<dbReference type="AlphaFoldDB" id="A0A9N9HJQ0"/>
<proteinExistence type="predicted"/>
<reference evidence="1" key="1">
    <citation type="submission" date="2021-06" db="EMBL/GenBank/DDBJ databases">
        <authorList>
            <person name="Kallberg Y."/>
            <person name="Tangrot J."/>
            <person name="Rosling A."/>
        </authorList>
    </citation>
    <scope>NUCLEOTIDE SEQUENCE</scope>
    <source>
        <strain evidence="1">UK204</strain>
    </source>
</reference>
<dbReference type="OrthoDB" id="2422761at2759"/>
<protein>
    <submittedName>
        <fullName evidence="1">11698_t:CDS:1</fullName>
    </submittedName>
</protein>
<sequence length="69" mass="7980">MITDEEIIELMKEPEVEPNNEEPEIPIISNYEALVALNQIIIYAEQKSYKIDFPKDQIQNADKANTSKE</sequence>
<dbReference type="Proteomes" id="UP000789570">
    <property type="component" value="Unassembled WGS sequence"/>
</dbReference>
<comment type="caution">
    <text evidence="1">The sequence shown here is derived from an EMBL/GenBank/DDBJ whole genome shotgun (WGS) entry which is preliminary data.</text>
</comment>
<gene>
    <name evidence="1" type="ORF">FCALED_LOCUS13165</name>
</gene>
<accession>A0A9N9HJQ0</accession>
<dbReference type="EMBL" id="CAJVPQ010007272">
    <property type="protein sequence ID" value="CAG8694909.1"/>
    <property type="molecule type" value="Genomic_DNA"/>
</dbReference>